<dbReference type="PRINTS" id="PR00344">
    <property type="entry name" value="BCTRLSENSOR"/>
</dbReference>
<dbReference type="InterPro" id="IPR036890">
    <property type="entry name" value="HATPase_C_sf"/>
</dbReference>
<comment type="catalytic activity">
    <reaction evidence="1">
        <text>ATP + protein L-histidine = ADP + protein N-phospho-L-histidine.</text>
        <dbReference type="EC" id="2.7.13.3"/>
    </reaction>
</comment>
<dbReference type="InterPro" id="IPR003594">
    <property type="entry name" value="HATPase_dom"/>
</dbReference>
<gene>
    <name evidence="13" type="ORF">SAMN04488038_105215</name>
</gene>
<evidence type="ECO:0000256" key="7">
    <source>
        <dbReference type="ARBA" id="ARBA00022777"/>
    </source>
</evidence>
<evidence type="ECO:0000313" key="13">
    <source>
        <dbReference type="EMBL" id="SEQ31301.1"/>
    </source>
</evidence>
<dbReference type="Proteomes" id="UP000199233">
    <property type="component" value="Unassembled WGS sequence"/>
</dbReference>
<keyword evidence="8" id="KW-0067">ATP-binding</keyword>
<dbReference type="Pfam" id="PF00512">
    <property type="entry name" value="HisKA"/>
    <property type="match status" value="1"/>
</dbReference>
<organism evidence="13 14">
    <name type="scientific">Solimonas aquatica</name>
    <dbReference type="NCBI Taxonomy" id="489703"/>
    <lineage>
        <taxon>Bacteria</taxon>
        <taxon>Pseudomonadati</taxon>
        <taxon>Pseudomonadota</taxon>
        <taxon>Gammaproteobacteria</taxon>
        <taxon>Nevskiales</taxon>
        <taxon>Nevskiaceae</taxon>
        <taxon>Solimonas</taxon>
    </lineage>
</organism>
<dbReference type="Pfam" id="PF00672">
    <property type="entry name" value="HAMP"/>
    <property type="match status" value="1"/>
</dbReference>
<dbReference type="PANTHER" id="PTHR43065">
    <property type="entry name" value="SENSOR HISTIDINE KINASE"/>
    <property type="match status" value="1"/>
</dbReference>
<feature type="domain" description="HAMP" evidence="12">
    <location>
        <begin position="318"/>
        <end position="370"/>
    </location>
</feature>
<dbReference type="SMART" id="SM00387">
    <property type="entry name" value="HATPase_c"/>
    <property type="match status" value="1"/>
</dbReference>
<dbReference type="SUPFAM" id="SSF47384">
    <property type="entry name" value="Homodimeric domain of signal transducing histidine kinase"/>
    <property type="match status" value="1"/>
</dbReference>
<keyword evidence="6" id="KW-0547">Nucleotide-binding</keyword>
<dbReference type="SUPFAM" id="SSF158472">
    <property type="entry name" value="HAMP domain-like"/>
    <property type="match status" value="1"/>
</dbReference>
<evidence type="ECO:0000256" key="6">
    <source>
        <dbReference type="ARBA" id="ARBA00022741"/>
    </source>
</evidence>
<dbReference type="SMART" id="SM00304">
    <property type="entry name" value="HAMP"/>
    <property type="match status" value="1"/>
</dbReference>
<dbReference type="Gene3D" id="3.30.565.10">
    <property type="entry name" value="Histidine kinase-like ATPase, C-terminal domain"/>
    <property type="match status" value="1"/>
</dbReference>
<feature type="transmembrane region" description="Helical" evidence="10">
    <location>
        <begin position="297"/>
        <end position="316"/>
    </location>
</feature>
<dbReference type="OrthoDB" id="1931120at2"/>
<keyword evidence="14" id="KW-1185">Reference proteome</keyword>
<dbReference type="CDD" id="cd00075">
    <property type="entry name" value="HATPase"/>
    <property type="match status" value="1"/>
</dbReference>
<evidence type="ECO:0000256" key="2">
    <source>
        <dbReference type="ARBA" id="ARBA00004370"/>
    </source>
</evidence>
<evidence type="ECO:0000256" key="9">
    <source>
        <dbReference type="ARBA" id="ARBA00023012"/>
    </source>
</evidence>
<evidence type="ECO:0000256" key="1">
    <source>
        <dbReference type="ARBA" id="ARBA00000085"/>
    </source>
</evidence>
<dbReference type="GO" id="GO:0005524">
    <property type="term" value="F:ATP binding"/>
    <property type="evidence" value="ECO:0007669"/>
    <property type="project" value="UniProtKB-KW"/>
</dbReference>
<dbReference type="GO" id="GO:0016020">
    <property type="term" value="C:membrane"/>
    <property type="evidence" value="ECO:0007669"/>
    <property type="project" value="UniProtKB-SubCell"/>
</dbReference>
<feature type="domain" description="Histidine kinase" evidence="11">
    <location>
        <begin position="390"/>
        <end position="596"/>
    </location>
</feature>
<protein>
    <recommendedName>
        <fullName evidence="3">histidine kinase</fullName>
        <ecNumber evidence="3">2.7.13.3</ecNumber>
    </recommendedName>
</protein>
<evidence type="ECO:0000259" key="11">
    <source>
        <dbReference type="PROSITE" id="PS50109"/>
    </source>
</evidence>
<evidence type="ECO:0000259" key="12">
    <source>
        <dbReference type="PROSITE" id="PS50885"/>
    </source>
</evidence>
<dbReference type="Gene3D" id="6.10.340.10">
    <property type="match status" value="1"/>
</dbReference>
<dbReference type="CDD" id="cd06225">
    <property type="entry name" value="HAMP"/>
    <property type="match status" value="1"/>
</dbReference>
<dbReference type="GO" id="GO:0000155">
    <property type="term" value="F:phosphorelay sensor kinase activity"/>
    <property type="evidence" value="ECO:0007669"/>
    <property type="project" value="InterPro"/>
</dbReference>
<dbReference type="PROSITE" id="PS50885">
    <property type="entry name" value="HAMP"/>
    <property type="match status" value="1"/>
</dbReference>
<dbReference type="PROSITE" id="PS50109">
    <property type="entry name" value="HIS_KIN"/>
    <property type="match status" value="1"/>
</dbReference>
<feature type="transmembrane region" description="Helical" evidence="10">
    <location>
        <begin position="34"/>
        <end position="53"/>
    </location>
</feature>
<keyword evidence="9" id="KW-0902">Two-component regulatory system</keyword>
<dbReference type="EMBL" id="FOFS01000005">
    <property type="protein sequence ID" value="SEQ31301.1"/>
    <property type="molecule type" value="Genomic_DNA"/>
</dbReference>
<keyword evidence="7 13" id="KW-0418">Kinase</keyword>
<keyword evidence="10" id="KW-0812">Transmembrane</keyword>
<dbReference type="RefSeq" id="WP_093284345.1">
    <property type="nucleotide sequence ID" value="NZ_FOFS01000005.1"/>
</dbReference>
<dbReference type="InterPro" id="IPR003660">
    <property type="entry name" value="HAMP_dom"/>
</dbReference>
<evidence type="ECO:0000256" key="5">
    <source>
        <dbReference type="ARBA" id="ARBA00022679"/>
    </source>
</evidence>
<dbReference type="EC" id="2.7.13.3" evidence="3"/>
<keyword evidence="4" id="KW-0597">Phosphoprotein</keyword>
<evidence type="ECO:0000313" key="14">
    <source>
        <dbReference type="Proteomes" id="UP000199233"/>
    </source>
</evidence>
<accession>A0A1H9F089</accession>
<dbReference type="Gene3D" id="1.10.287.130">
    <property type="match status" value="1"/>
</dbReference>
<reference evidence="13 14" key="1">
    <citation type="submission" date="2016-10" db="EMBL/GenBank/DDBJ databases">
        <authorList>
            <person name="de Groot N.N."/>
        </authorList>
    </citation>
    <scope>NUCLEOTIDE SEQUENCE [LARGE SCALE GENOMIC DNA]</scope>
    <source>
        <strain evidence="13 14">DSM 25927</strain>
    </source>
</reference>
<dbReference type="SUPFAM" id="SSF55874">
    <property type="entry name" value="ATPase domain of HSP90 chaperone/DNA topoisomerase II/histidine kinase"/>
    <property type="match status" value="1"/>
</dbReference>
<dbReference type="InterPro" id="IPR005467">
    <property type="entry name" value="His_kinase_dom"/>
</dbReference>
<keyword evidence="10" id="KW-1133">Transmembrane helix</keyword>
<dbReference type="AlphaFoldDB" id="A0A1H9F089"/>
<dbReference type="CDD" id="cd00082">
    <property type="entry name" value="HisKA"/>
    <property type="match status" value="1"/>
</dbReference>
<dbReference type="PANTHER" id="PTHR43065:SF10">
    <property type="entry name" value="PEROXIDE STRESS-ACTIVATED HISTIDINE KINASE MAK3"/>
    <property type="match status" value="1"/>
</dbReference>
<evidence type="ECO:0000256" key="3">
    <source>
        <dbReference type="ARBA" id="ARBA00012438"/>
    </source>
</evidence>
<dbReference type="InterPro" id="IPR036097">
    <property type="entry name" value="HisK_dim/P_sf"/>
</dbReference>
<sequence length="596" mass="65487">MASPSLPASAEALSAPPAGGRWPLRLRSSLQGRLVLAYILVGLLPMLFAAELASRVVTRAFEDNLRVWLRETATYFVSSMIDAQHEASEVSAVLTQDPGLVGEFRSGTQGLSPLIRMILRAEGFDLLQILDEHGEVVYSSEPVREQQPVRLGRDVVFTQVRTAQDKRLMISARSSFEHQNRRYQLVLGTWLDSDFFSHISDITSFDFRLFEPSGADGGFRRIFQSSQSASSELRLNPAVVAALREQASEYFARDVDHSTYTGLYLPLRDDAGRLQGVVFCGLRSSMTATRWVTRTSVFLFIFLTGTLLSVAIGYAVSRWLTRPLRSLANSVRAITAGDYSSRVAVQGHDEVAELADSFNAMASRLEQLKHLEMQLRQQDRLSALGEAAAGIAHEVRNPLGVICTSAELIRNRYALNERDLKLIDNVISEVRRIDRLIGDFLSYARSQPIRLTALSPSALLAQVTQVCAPELARRRIELQIDDHAQALRVEGDPDALHQAVLNIILNACEAMPGGGQLQIALSPRAGQLQLQFRDSGGGIAPALIERIFEPFVTSKPNGTGLGLAKTRSIVEAHGGQIRCRNVSGGTVFEISLPVLA</sequence>
<comment type="subcellular location">
    <subcellularLocation>
        <location evidence="2">Membrane</location>
    </subcellularLocation>
</comment>
<evidence type="ECO:0000256" key="10">
    <source>
        <dbReference type="SAM" id="Phobius"/>
    </source>
</evidence>
<keyword evidence="10" id="KW-0472">Membrane</keyword>
<dbReference type="SMART" id="SM00388">
    <property type="entry name" value="HisKA"/>
    <property type="match status" value="1"/>
</dbReference>
<dbReference type="STRING" id="489703.SAMN04488038_105215"/>
<dbReference type="InterPro" id="IPR003661">
    <property type="entry name" value="HisK_dim/P_dom"/>
</dbReference>
<evidence type="ECO:0000256" key="4">
    <source>
        <dbReference type="ARBA" id="ARBA00022553"/>
    </source>
</evidence>
<proteinExistence type="predicted"/>
<name>A0A1H9F089_9GAMM</name>
<keyword evidence="5" id="KW-0808">Transferase</keyword>
<dbReference type="Pfam" id="PF02518">
    <property type="entry name" value="HATPase_c"/>
    <property type="match status" value="1"/>
</dbReference>
<dbReference type="InterPro" id="IPR004358">
    <property type="entry name" value="Sig_transdc_His_kin-like_C"/>
</dbReference>
<evidence type="ECO:0000256" key="8">
    <source>
        <dbReference type="ARBA" id="ARBA00022840"/>
    </source>
</evidence>